<gene>
    <name evidence="1" type="ORF">GR183_17490</name>
</gene>
<organism evidence="1 2">
    <name type="scientific">Stappia sediminis</name>
    <dbReference type="NCBI Taxonomy" id="2692190"/>
    <lineage>
        <taxon>Bacteria</taxon>
        <taxon>Pseudomonadati</taxon>
        <taxon>Pseudomonadota</taxon>
        <taxon>Alphaproteobacteria</taxon>
        <taxon>Hyphomicrobiales</taxon>
        <taxon>Stappiaceae</taxon>
        <taxon>Stappia</taxon>
    </lineage>
</organism>
<name>A0A7X3LX86_9HYPH</name>
<proteinExistence type="predicted"/>
<accession>A0A7X3LX86</accession>
<keyword evidence="2" id="KW-1185">Reference proteome</keyword>
<comment type="caution">
    <text evidence="1">The sequence shown here is derived from an EMBL/GenBank/DDBJ whole genome shotgun (WGS) entry which is preliminary data.</text>
</comment>
<dbReference type="AlphaFoldDB" id="A0A7X3LX86"/>
<dbReference type="EMBL" id="WUMV01000008">
    <property type="protein sequence ID" value="MXN66711.1"/>
    <property type="molecule type" value="Genomic_DNA"/>
</dbReference>
<evidence type="ECO:0000313" key="1">
    <source>
        <dbReference type="EMBL" id="MXN66711.1"/>
    </source>
</evidence>
<sequence length="154" mass="17421">MESAGEAEIATRLRGLSAEKRARIAFARLREAEIEPERLLAIHIAVSAIIEDDRGSHNVPEFRLVQTAKAAHRLASGTHRAWERERSDGSTFKTELHAYPKSAGRVLRILGQMIETDCELATERAVEPVLMAKRERFGLHPSHLPGWRPRWARN</sequence>
<dbReference type="Proteomes" id="UP000433101">
    <property type="component" value="Unassembled WGS sequence"/>
</dbReference>
<reference evidence="1 2" key="1">
    <citation type="submission" date="2019-12" db="EMBL/GenBank/DDBJ databases">
        <authorList>
            <person name="Li M."/>
        </authorList>
    </citation>
    <scope>NUCLEOTIDE SEQUENCE [LARGE SCALE GENOMIC DNA]</scope>
    <source>
        <strain evidence="1 2">GBMRC 2046</strain>
    </source>
</reference>
<protein>
    <submittedName>
        <fullName evidence="1">Uncharacterized protein</fullName>
    </submittedName>
</protein>
<evidence type="ECO:0000313" key="2">
    <source>
        <dbReference type="Proteomes" id="UP000433101"/>
    </source>
</evidence>